<reference evidence="1 2" key="1">
    <citation type="submission" date="2019-02" db="EMBL/GenBank/DDBJ databases">
        <authorList>
            <person name="Li Y."/>
        </authorList>
    </citation>
    <scope>NUCLEOTIDE SEQUENCE [LARGE SCALE GENOMIC DNA]</scope>
    <source>
        <strain evidence="1 2">3-7</strain>
    </source>
</reference>
<protein>
    <recommendedName>
        <fullName evidence="3">DUF4136 domain-containing protein</fullName>
    </recommendedName>
</protein>
<dbReference type="OrthoDB" id="7561844at2"/>
<organism evidence="1 2">
    <name type="scientific">Sphingomonas populi</name>
    <dbReference type="NCBI Taxonomy" id="2484750"/>
    <lineage>
        <taxon>Bacteria</taxon>
        <taxon>Pseudomonadati</taxon>
        <taxon>Pseudomonadota</taxon>
        <taxon>Alphaproteobacteria</taxon>
        <taxon>Sphingomonadales</taxon>
        <taxon>Sphingomonadaceae</taxon>
        <taxon>Sphingomonas</taxon>
    </lineage>
</organism>
<evidence type="ECO:0000313" key="1">
    <source>
        <dbReference type="EMBL" id="RZF65108.1"/>
    </source>
</evidence>
<dbReference type="EMBL" id="SGIS01000008">
    <property type="protein sequence ID" value="RZF65108.1"/>
    <property type="molecule type" value="Genomic_DNA"/>
</dbReference>
<name>A0A4V2DDI5_9SPHN</name>
<accession>A0A4V2DDI5</accession>
<evidence type="ECO:0008006" key="3">
    <source>
        <dbReference type="Google" id="ProtNLM"/>
    </source>
</evidence>
<dbReference type="Proteomes" id="UP000292085">
    <property type="component" value="Unassembled WGS sequence"/>
</dbReference>
<gene>
    <name evidence="1" type="ORF">EWE75_06935</name>
</gene>
<sequence>MIGALAAAATPVEEANPRVTPGTITVERDDSAGARDIDPVFADAVRAASAEANFIPLPAPSHSRYIAIIAVTRKAEGVVTSGTRGTAPAAGIANWGVGMGMRLPTTKDQLRGLVLTELKVTILLRSDKHPVWSASAMTAQVDGTRAGAPDAVAGKLAEALFAQFPSRLDTALSVP</sequence>
<evidence type="ECO:0000313" key="2">
    <source>
        <dbReference type="Proteomes" id="UP000292085"/>
    </source>
</evidence>
<dbReference type="RefSeq" id="WP_130155941.1">
    <property type="nucleotide sequence ID" value="NZ_SGIS01000008.1"/>
</dbReference>
<dbReference type="AlphaFoldDB" id="A0A4V2DDI5"/>
<comment type="caution">
    <text evidence="1">The sequence shown here is derived from an EMBL/GenBank/DDBJ whole genome shotgun (WGS) entry which is preliminary data.</text>
</comment>
<keyword evidence="2" id="KW-1185">Reference proteome</keyword>
<proteinExistence type="predicted"/>